<proteinExistence type="inferred from homology"/>
<dbReference type="PANTHER" id="PTHR32309">
    <property type="entry name" value="TYROSINE-PROTEIN KINASE"/>
    <property type="match status" value="1"/>
</dbReference>
<evidence type="ECO:0000256" key="1">
    <source>
        <dbReference type="ARBA" id="ARBA00004651"/>
    </source>
</evidence>
<dbReference type="AlphaFoldDB" id="A0A1E3KXX5"/>
<sequence>MEIKQYFNIIKKRLWLVLLIIVVITVGTGVYAYMTNSPQYSATAKLVVNSSPTAGEDSTTANIGAINSNIQLIKTYKEIIKTPAIMNKVVKEYPDLNANASQLINQVSVNAVNETQVMSVSVVDTSYEGAAKKVNAIAAVFQREIPTLMNFDNIIILDKADPSVPTAPITTSPMLFVLIALVLSVVVGIAIAFLLEYMDDSIKSEEDIRDVLGMPVLGVIAKMKEEDMTAKERVPAKPFTGGGERANHT</sequence>
<name>A0A1E3KXX5_9BACL</name>
<dbReference type="GO" id="GO:0004713">
    <property type="term" value="F:protein tyrosine kinase activity"/>
    <property type="evidence" value="ECO:0007669"/>
    <property type="project" value="TreeGrafter"/>
</dbReference>
<dbReference type="InterPro" id="IPR050445">
    <property type="entry name" value="Bact_polysacc_biosynth/exp"/>
</dbReference>
<dbReference type="Proteomes" id="UP000094578">
    <property type="component" value="Unassembled WGS sequence"/>
</dbReference>
<protein>
    <submittedName>
        <fullName evidence="9">Putative capsular polysaccharide biosynthesis protein YwqC</fullName>
    </submittedName>
</protein>
<dbReference type="PATRIC" id="fig|1886670.3.peg.4216"/>
<feature type="transmembrane region" description="Helical" evidence="7">
    <location>
        <begin position="174"/>
        <end position="195"/>
    </location>
</feature>
<dbReference type="RefSeq" id="WP_069329507.1">
    <property type="nucleotide sequence ID" value="NZ_MDER01000086.1"/>
</dbReference>
<dbReference type="EMBL" id="MDER01000086">
    <property type="protein sequence ID" value="ODP26346.1"/>
    <property type="molecule type" value="Genomic_DNA"/>
</dbReference>
<evidence type="ECO:0000256" key="7">
    <source>
        <dbReference type="SAM" id="Phobius"/>
    </source>
</evidence>
<accession>A0A1E3KXX5</accession>
<keyword evidence="6 7" id="KW-0472">Membrane</keyword>
<evidence type="ECO:0000313" key="10">
    <source>
        <dbReference type="Proteomes" id="UP000094578"/>
    </source>
</evidence>
<keyword evidence="4 7" id="KW-0812">Transmembrane</keyword>
<dbReference type="PANTHER" id="PTHR32309:SF13">
    <property type="entry name" value="FERRIC ENTEROBACTIN TRANSPORT PROTEIN FEPE"/>
    <property type="match status" value="1"/>
</dbReference>
<dbReference type="STRING" id="1886670.PTI45_04186"/>
<dbReference type="InterPro" id="IPR003856">
    <property type="entry name" value="LPS_length_determ_N"/>
</dbReference>
<evidence type="ECO:0000313" key="9">
    <source>
        <dbReference type="EMBL" id="ODP26346.1"/>
    </source>
</evidence>
<dbReference type="GO" id="GO:0005886">
    <property type="term" value="C:plasma membrane"/>
    <property type="evidence" value="ECO:0007669"/>
    <property type="project" value="UniProtKB-SubCell"/>
</dbReference>
<organism evidence="9 10">
    <name type="scientific">Paenibacillus nuruki</name>
    <dbReference type="NCBI Taxonomy" id="1886670"/>
    <lineage>
        <taxon>Bacteria</taxon>
        <taxon>Bacillati</taxon>
        <taxon>Bacillota</taxon>
        <taxon>Bacilli</taxon>
        <taxon>Bacillales</taxon>
        <taxon>Paenibacillaceae</taxon>
        <taxon>Paenibacillus</taxon>
    </lineage>
</organism>
<gene>
    <name evidence="9" type="ORF">PTI45_04186</name>
</gene>
<comment type="caution">
    <text evidence="9">The sequence shown here is derived from an EMBL/GenBank/DDBJ whole genome shotgun (WGS) entry which is preliminary data.</text>
</comment>
<evidence type="ECO:0000256" key="3">
    <source>
        <dbReference type="ARBA" id="ARBA00022475"/>
    </source>
</evidence>
<keyword evidence="3" id="KW-1003">Cell membrane</keyword>
<evidence type="ECO:0000256" key="6">
    <source>
        <dbReference type="ARBA" id="ARBA00023136"/>
    </source>
</evidence>
<reference evidence="9 10" key="1">
    <citation type="submission" date="2016-08" db="EMBL/GenBank/DDBJ databases">
        <title>Genome sequencing of Paenibacillus sp. TI45-13ar, isolated from Korean traditional nuruk.</title>
        <authorList>
            <person name="Kim S.-J."/>
        </authorList>
    </citation>
    <scope>NUCLEOTIDE SEQUENCE [LARGE SCALE GENOMIC DNA]</scope>
    <source>
        <strain evidence="9 10">TI45-13ar</strain>
    </source>
</reference>
<evidence type="ECO:0000256" key="2">
    <source>
        <dbReference type="ARBA" id="ARBA00006683"/>
    </source>
</evidence>
<evidence type="ECO:0000259" key="8">
    <source>
        <dbReference type="Pfam" id="PF02706"/>
    </source>
</evidence>
<evidence type="ECO:0000256" key="4">
    <source>
        <dbReference type="ARBA" id="ARBA00022692"/>
    </source>
</evidence>
<keyword evidence="10" id="KW-1185">Reference proteome</keyword>
<evidence type="ECO:0000256" key="5">
    <source>
        <dbReference type="ARBA" id="ARBA00022989"/>
    </source>
</evidence>
<dbReference type="Pfam" id="PF02706">
    <property type="entry name" value="Wzz"/>
    <property type="match status" value="1"/>
</dbReference>
<keyword evidence="5 7" id="KW-1133">Transmembrane helix</keyword>
<comment type="subcellular location">
    <subcellularLocation>
        <location evidence="1">Cell membrane</location>
        <topology evidence="1">Multi-pass membrane protein</topology>
    </subcellularLocation>
</comment>
<feature type="domain" description="Polysaccharide chain length determinant N-terminal" evidence="8">
    <location>
        <begin position="2"/>
        <end position="92"/>
    </location>
</feature>
<feature type="transmembrane region" description="Helical" evidence="7">
    <location>
        <begin position="14"/>
        <end position="34"/>
    </location>
</feature>
<comment type="similarity">
    <text evidence="2">Belongs to the CpsC/CapA family.</text>
</comment>